<comment type="caution">
    <text evidence="2">The sequence shown here is derived from an EMBL/GenBank/DDBJ whole genome shotgun (WGS) entry which is preliminary data.</text>
</comment>
<feature type="region of interest" description="Disordered" evidence="1">
    <location>
        <begin position="57"/>
        <end position="150"/>
    </location>
</feature>
<evidence type="ECO:0000313" key="3">
    <source>
        <dbReference type="Proteomes" id="UP001140502"/>
    </source>
</evidence>
<gene>
    <name evidence="2" type="ORF">N0V84_001641</name>
</gene>
<reference evidence="2" key="1">
    <citation type="submission" date="2022-10" db="EMBL/GenBank/DDBJ databases">
        <title>Tapping the CABI collections for fungal endophytes: first genome assemblies for Collariella, Neodidymelliopsis, Ascochyta clinopodiicola, Didymella pomorum, Didymosphaeria variabile, Neocosmospora piperis and Neocucurbitaria cava.</title>
        <authorList>
            <person name="Hill R."/>
        </authorList>
    </citation>
    <scope>NUCLEOTIDE SEQUENCE</scope>
    <source>
        <strain evidence="2">IMI 366586</strain>
    </source>
</reference>
<dbReference type="Proteomes" id="UP001140502">
    <property type="component" value="Unassembled WGS sequence"/>
</dbReference>
<keyword evidence="3" id="KW-1185">Reference proteome</keyword>
<evidence type="ECO:0000256" key="1">
    <source>
        <dbReference type="SAM" id="MobiDB-lite"/>
    </source>
</evidence>
<evidence type="ECO:0000313" key="2">
    <source>
        <dbReference type="EMBL" id="KAJ4327966.1"/>
    </source>
</evidence>
<feature type="compositionally biased region" description="Basic residues" evidence="1">
    <location>
        <begin position="34"/>
        <end position="44"/>
    </location>
</feature>
<proteinExistence type="predicted"/>
<dbReference type="EMBL" id="JAPEUR010000017">
    <property type="protein sequence ID" value="KAJ4327966.1"/>
    <property type="molecule type" value="Genomic_DNA"/>
</dbReference>
<dbReference type="AlphaFoldDB" id="A0A9W9BTR7"/>
<feature type="compositionally biased region" description="Acidic residues" evidence="1">
    <location>
        <begin position="86"/>
        <end position="136"/>
    </location>
</feature>
<dbReference type="OrthoDB" id="5103128at2759"/>
<organism evidence="2 3">
    <name type="scientific">Fusarium piperis</name>
    <dbReference type="NCBI Taxonomy" id="1435070"/>
    <lineage>
        <taxon>Eukaryota</taxon>
        <taxon>Fungi</taxon>
        <taxon>Dikarya</taxon>
        <taxon>Ascomycota</taxon>
        <taxon>Pezizomycotina</taxon>
        <taxon>Sordariomycetes</taxon>
        <taxon>Hypocreomycetidae</taxon>
        <taxon>Hypocreales</taxon>
        <taxon>Nectriaceae</taxon>
        <taxon>Fusarium</taxon>
        <taxon>Fusarium solani species complex</taxon>
    </lineage>
</organism>
<feature type="region of interest" description="Disordered" evidence="1">
    <location>
        <begin position="1"/>
        <end position="44"/>
    </location>
</feature>
<protein>
    <submittedName>
        <fullName evidence="2">Uncharacterized protein</fullName>
    </submittedName>
</protein>
<feature type="compositionally biased region" description="Basic and acidic residues" evidence="1">
    <location>
        <begin position="8"/>
        <end position="23"/>
    </location>
</feature>
<sequence>MTVAYQKTLKERPNEGRKSKTDSEVTDSEVLPRMPRRNCNTRKTSRICLSHFLPHLQIPLEDEGEEGEEGDSNDQDDQGGQGGQDDQNDQDDQDNQDGQDDQDEDEEDDGSDEEDDDSDEDTNDGDGDNVTEEEKEQVEKFDFDKVMGNMPNINMEDEEEVEKRIERALQPHERRGMELSREIEEKIISALPTNAKVVDDMENDPDIKRCVETYRQHVRTLIKSLAQFMLAAASYERLPRCMRGWFLYIVANATKESRERLLNLLTHPSIQLLAMQYLLGQPVWWPSMFDSIKHRIDVKNAKERGDAVTAYIAIGHLSEAIHYLYNGSGTSLDPNSSLIGEAARMAGHDKVMVLTPEEMARRRRKRETSLDKSVLLVHTLLARSKEHFFLPSQRYPVDMRDPTDPIPQICAGLALYAENLNMILFSSRTARHMPRSALAMPFIHMSHLIIENFRPPGLPDCPWNGANMVLPMTQGPRAMWKLLKANIRVEISSALNDKLRQYFAEEGKVTLRRSVCFAMLDSENLPLAPPYIKAMRLFYADILAEHGLQYRTYHEDKNLRLIILWVAIIHEAESCSLVRPLEDDESMYDEDRYHLEDSALDWTNVAIKARQVASPDLRDDYSEGGCRKLYNAGESKFFNRNVLLRSNWNRLRLQVVHGAWEDTALEALINGELLRACKLLENGLSLAAANNWEKLEKLESEWARPRNNDDSVMTDAGARQAPRLWDPSSLPADHDDSDDNVQLLLDDHVQPNQIFQAKDRASRQRSEAKVATASITMDTDDDDIPFELWDQDCEPLKTRLFAIKNPLARQPSQGRPGPSKTKSKDAVTHVPSNTGTCSRCGAISNNLSEHEKNCRGRCQRCDPFVVCIPDPHGPACLSCKAEGYKACKYPNTPKKEQKVLCQQCKRYISQGTMRHHKNKCRGRCKPCREAGEACVPSRGPLGSTKCQRCKETPGDPTCAGFSHQHLLEPKVKEECKKCHGFYPDVKTHEDIDRVCHLQGRQRHMPA</sequence>
<accession>A0A9W9BTR7</accession>
<name>A0A9W9BTR7_9HYPO</name>
<feature type="region of interest" description="Disordered" evidence="1">
    <location>
        <begin position="805"/>
        <end position="830"/>
    </location>
</feature>
<feature type="compositionally biased region" description="Acidic residues" evidence="1">
    <location>
        <begin position="60"/>
        <end position="77"/>
    </location>
</feature>